<comment type="caution">
    <text evidence="15">The sequence shown here is derived from an EMBL/GenBank/DDBJ whole genome shotgun (WGS) entry which is preliminary data.</text>
</comment>
<feature type="signal peptide" evidence="13">
    <location>
        <begin position="1"/>
        <end position="24"/>
    </location>
</feature>
<dbReference type="GO" id="GO:0006457">
    <property type="term" value="P:protein folding"/>
    <property type="evidence" value="ECO:0007669"/>
    <property type="project" value="UniProtKB-UniRule"/>
</dbReference>
<dbReference type="PROSITE" id="PS01096">
    <property type="entry name" value="PPIC_PPIASE_1"/>
    <property type="match status" value="1"/>
</dbReference>
<dbReference type="Pfam" id="PF00639">
    <property type="entry name" value="Rotamase"/>
    <property type="match status" value="1"/>
</dbReference>
<dbReference type="GO" id="GO:0003755">
    <property type="term" value="F:peptidyl-prolyl cis-trans isomerase activity"/>
    <property type="evidence" value="ECO:0007669"/>
    <property type="project" value="UniProtKB-UniRule"/>
</dbReference>
<gene>
    <name evidence="11 15" type="primary">prsA</name>
    <name evidence="15" type="ORF">AS180_05500</name>
</gene>
<evidence type="ECO:0000256" key="8">
    <source>
        <dbReference type="ARBA" id="ARBA00023139"/>
    </source>
</evidence>
<evidence type="ECO:0000256" key="5">
    <source>
        <dbReference type="ARBA" id="ARBA00022729"/>
    </source>
</evidence>
<dbReference type="EMBL" id="LNQP01000014">
    <property type="protein sequence ID" value="KSU88868.1"/>
    <property type="molecule type" value="Genomic_DNA"/>
</dbReference>
<sequence>MKKSLIALSTAASIVALSACSSDASESKGDSAKVIVETDAGNVTQGELYEEMKNLIGQDQFNTLVRNLVDEKVLSEKYKITDKELDQELDNLREQYGDQIDQAIEQNGEDSVKDMLKVDLLRDKVATADIKVSEKELKEAYKAKKPEIKASHILVEDEKTAKEVKAKLDKGEDFAKLAQEYSTDTGSAEKGGDLGYFGAGEMVEAFETAAYKLKKGEISEPVKSDYGYHIIKLEDKKKLASFEDMKADLEQEIKRSKVDQAKLEEKLLKELEDANVDVKDKKVEPAFEKTDSTNAQG</sequence>
<dbReference type="PANTHER" id="PTHR47245">
    <property type="entry name" value="PEPTIDYLPROLYL ISOMERASE"/>
    <property type="match status" value="1"/>
</dbReference>
<dbReference type="Gene3D" id="3.10.50.40">
    <property type="match status" value="1"/>
</dbReference>
<evidence type="ECO:0000256" key="1">
    <source>
        <dbReference type="ARBA" id="ARBA00000971"/>
    </source>
</evidence>
<keyword evidence="7 11" id="KW-0472">Membrane</keyword>
<feature type="chain" id="PRO_5008861919" description="Foldase protein PrsA" evidence="13">
    <location>
        <begin position="25"/>
        <end position="297"/>
    </location>
</feature>
<evidence type="ECO:0000256" key="13">
    <source>
        <dbReference type="SAM" id="SignalP"/>
    </source>
</evidence>
<dbReference type="InterPro" id="IPR023059">
    <property type="entry name" value="Foldase_PrsA"/>
</dbReference>
<dbReference type="PANTHER" id="PTHR47245:SF1">
    <property type="entry name" value="FOLDASE PROTEIN PRSA"/>
    <property type="match status" value="1"/>
</dbReference>
<dbReference type="SUPFAM" id="SSF109998">
    <property type="entry name" value="Triger factor/SurA peptide-binding domain-like"/>
    <property type="match status" value="1"/>
</dbReference>
<comment type="catalytic activity">
    <reaction evidence="1 11">
        <text>[protein]-peptidylproline (omega=180) = [protein]-peptidylproline (omega=0)</text>
        <dbReference type="Rhea" id="RHEA:16237"/>
        <dbReference type="Rhea" id="RHEA-COMP:10747"/>
        <dbReference type="Rhea" id="RHEA-COMP:10748"/>
        <dbReference type="ChEBI" id="CHEBI:83833"/>
        <dbReference type="ChEBI" id="CHEBI:83834"/>
        <dbReference type="EC" id="5.2.1.8"/>
    </reaction>
</comment>
<evidence type="ECO:0000256" key="7">
    <source>
        <dbReference type="ARBA" id="ARBA00023136"/>
    </source>
</evidence>
<evidence type="ECO:0000256" key="12">
    <source>
        <dbReference type="SAM" id="Coils"/>
    </source>
</evidence>
<dbReference type="PROSITE" id="PS50198">
    <property type="entry name" value="PPIC_PPIASE_2"/>
    <property type="match status" value="1"/>
</dbReference>
<dbReference type="PROSITE" id="PS51257">
    <property type="entry name" value="PROKAR_LIPOPROTEIN"/>
    <property type="match status" value="1"/>
</dbReference>
<dbReference type="Proteomes" id="UP000053681">
    <property type="component" value="Unassembled WGS sequence"/>
</dbReference>
<evidence type="ECO:0000256" key="3">
    <source>
        <dbReference type="ARBA" id="ARBA00006071"/>
    </source>
</evidence>
<reference evidence="15 16" key="1">
    <citation type="submission" date="2015-11" db="EMBL/GenBank/DDBJ databases">
        <title>Bacillus caseinolyticus sp nov.</title>
        <authorList>
            <person name="Dastager S.G."/>
            <person name="Mawlankar R."/>
        </authorList>
    </citation>
    <scope>NUCLEOTIDE SEQUENCE [LARGE SCALE GENOMIC DNA]</scope>
    <source>
        <strain evidence="15 16">SGD-V-76</strain>
    </source>
</reference>
<evidence type="ECO:0000256" key="11">
    <source>
        <dbReference type="HAMAP-Rule" id="MF_01145"/>
    </source>
</evidence>
<keyword evidence="9 11" id="KW-0413">Isomerase</keyword>
<dbReference type="SUPFAM" id="SSF54534">
    <property type="entry name" value="FKBP-like"/>
    <property type="match status" value="1"/>
</dbReference>
<comment type="function">
    <text evidence="11">Plays a major role in protein secretion by helping the post-translocational extracellular folding of several secreted proteins.</text>
</comment>
<evidence type="ECO:0000256" key="2">
    <source>
        <dbReference type="ARBA" id="ARBA00004193"/>
    </source>
</evidence>
<evidence type="ECO:0000259" key="14">
    <source>
        <dbReference type="PROSITE" id="PS50198"/>
    </source>
</evidence>
<proteinExistence type="inferred from homology"/>
<dbReference type="HAMAP" id="MF_01145">
    <property type="entry name" value="Foldase_PrsA"/>
    <property type="match status" value="1"/>
</dbReference>
<dbReference type="AlphaFoldDB" id="A0A0V8JP76"/>
<organism evidence="15 16">
    <name type="scientific">Priestia veravalensis</name>
    <dbReference type="NCBI Taxonomy" id="1414648"/>
    <lineage>
        <taxon>Bacteria</taxon>
        <taxon>Bacillati</taxon>
        <taxon>Bacillota</taxon>
        <taxon>Bacilli</taxon>
        <taxon>Bacillales</taxon>
        <taxon>Bacillaceae</taxon>
        <taxon>Priestia</taxon>
    </lineage>
</organism>
<keyword evidence="5 11" id="KW-0732">Signal</keyword>
<accession>A0A0V8JP76</accession>
<keyword evidence="10 11" id="KW-0449">Lipoprotein</keyword>
<keyword evidence="16" id="KW-1185">Reference proteome</keyword>
<evidence type="ECO:0000256" key="10">
    <source>
        <dbReference type="ARBA" id="ARBA00023288"/>
    </source>
</evidence>
<keyword evidence="6 11" id="KW-0697">Rotamase</keyword>
<dbReference type="InterPro" id="IPR046357">
    <property type="entry name" value="PPIase_dom_sf"/>
</dbReference>
<evidence type="ECO:0000313" key="16">
    <source>
        <dbReference type="Proteomes" id="UP000053681"/>
    </source>
</evidence>
<comment type="similarity">
    <text evidence="3 11">Belongs to the PrsA family.</text>
</comment>
<dbReference type="InterPro" id="IPR000297">
    <property type="entry name" value="PPIase_PpiC"/>
</dbReference>
<evidence type="ECO:0000256" key="4">
    <source>
        <dbReference type="ARBA" id="ARBA00022475"/>
    </source>
</evidence>
<keyword evidence="4 11" id="KW-1003">Cell membrane</keyword>
<keyword evidence="12" id="KW-0175">Coiled coil</keyword>
<feature type="domain" description="PpiC" evidence="14">
    <location>
        <begin position="145"/>
        <end position="235"/>
    </location>
</feature>
<dbReference type="GO" id="GO:0005886">
    <property type="term" value="C:plasma membrane"/>
    <property type="evidence" value="ECO:0007669"/>
    <property type="project" value="UniProtKB-SubCell"/>
</dbReference>
<protein>
    <recommendedName>
        <fullName evidence="11">Foldase protein PrsA</fullName>
        <ecNumber evidence="11">5.2.1.8</ecNumber>
    </recommendedName>
</protein>
<dbReference type="RefSeq" id="WP_062686529.1">
    <property type="nucleotide sequence ID" value="NZ_KQ758633.1"/>
</dbReference>
<dbReference type="InterPro" id="IPR050245">
    <property type="entry name" value="PrsA_foldase"/>
</dbReference>
<name>A0A0V8JP76_9BACI</name>
<keyword evidence="8 11" id="KW-0564">Palmitate</keyword>
<dbReference type="EC" id="5.2.1.8" evidence="11"/>
<dbReference type="InterPro" id="IPR027304">
    <property type="entry name" value="Trigger_fact/SurA_dom_sf"/>
</dbReference>
<evidence type="ECO:0000313" key="15">
    <source>
        <dbReference type="EMBL" id="KSU88868.1"/>
    </source>
</evidence>
<dbReference type="InterPro" id="IPR023058">
    <property type="entry name" value="PPIase_PpiC_CS"/>
</dbReference>
<evidence type="ECO:0000256" key="9">
    <source>
        <dbReference type="ARBA" id="ARBA00023235"/>
    </source>
</evidence>
<comment type="subcellular location">
    <subcellularLocation>
        <location evidence="2 11">Cell membrane</location>
        <topology evidence="2 11">Lipid-anchor</topology>
    </subcellularLocation>
</comment>
<feature type="coiled-coil region" evidence="12">
    <location>
        <begin position="75"/>
        <end position="102"/>
    </location>
</feature>
<feature type="coiled-coil region" evidence="12">
    <location>
        <begin position="232"/>
        <end position="284"/>
    </location>
</feature>
<evidence type="ECO:0000256" key="6">
    <source>
        <dbReference type="ARBA" id="ARBA00023110"/>
    </source>
</evidence>